<dbReference type="AlphaFoldDB" id="A7NFQ0"/>
<proteinExistence type="predicted"/>
<dbReference type="STRING" id="383372.Rcas_0144"/>
<name>A7NFQ0_ROSCS</name>
<dbReference type="RefSeq" id="WP_011997684.1">
    <property type="nucleotide sequence ID" value="NC_009767.1"/>
</dbReference>
<dbReference type="Proteomes" id="UP000000263">
    <property type="component" value="Chromosome"/>
</dbReference>
<sequence>MNLVQFINQILGLFGVKIISTIPEKRESQRLDELRRRNHWSTAKYTAGLDLDETRFLWFLDHVCVPYRDDFNLLLCDAAKICHGYRIDNIWFGPIDSCVLYGIIRHFRPNHIIEVGSGFSTHLMRCAIVDGNLPTRIISIDPEPRVDIHQVADTILARRVEELDVHNIVDQLNTGDILFIDSSHTIVSGGDAPFLFLEVLPNLRPGVLIHVHDTFFPYDYPEEWICTLRRGWNEQYLVHAFLAFNTTFRILWSGSYMWDRQREALIAALPHSANAKGAGSLWLQRIDS</sequence>
<evidence type="ECO:0000313" key="2">
    <source>
        <dbReference type="Proteomes" id="UP000000263"/>
    </source>
</evidence>
<dbReference type="InterPro" id="IPR029063">
    <property type="entry name" value="SAM-dependent_MTases_sf"/>
</dbReference>
<organism evidence="1 2">
    <name type="scientific">Roseiflexus castenholzii (strain DSM 13941 / HLO8)</name>
    <dbReference type="NCBI Taxonomy" id="383372"/>
    <lineage>
        <taxon>Bacteria</taxon>
        <taxon>Bacillati</taxon>
        <taxon>Chloroflexota</taxon>
        <taxon>Chloroflexia</taxon>
        <taxon>Chloroflexales</taxon>
        <taxon>Roseiflexineae</taxon>
        <taxon>Roseiflexaceae</taxon>
        <taxon>Roseiflexus</taxon>
    </lineage>
</organism>
<dbReference type="OrthoDB" id="9795498at2"/>
<keyword evidence="2" id="KW-1185">Reference proteome</keyword>
<dbReference type="eggNOG" id="COG4122">
    <property type="taxonomic scope" value="Bacteria"/>
</dbReference>
<gene>
    <name evidence="1" type="ordered locus">Rcas_0144</name>
</gene>
<dbReference type="Gene3D" id="3.40.50.150">
    <property type="entry name" value="Vaccinia Virus protein VP39"/>
    <property type="match status" value="1"/>
</dbReference>
<reference evidence="1 2" key="1">
    <citation type="submission" date="2007-08" db="EMBL/GenBank/DDBJ databases">
        <title>Complete sequence of Roseiflexus castenholzii DSM 13941.</title>
        <authorList>
            <consortium name="US DOE Joint Genome Institute"/>
            <person name="Copeland A."/>
            <person name="Lucas S."/>
            <person name="Lapidus A."/>
            <person name="Barry K."/>
            <person name="Glavina del Rio T."/>
            <person name="Dalin E."/>
            <person name="Tice H."/>
            <person name="Pitluck S."/>
            <person name="Thompson L.S."/>
            <person name="Brettin T."/>
            <person name="Bruce D."/>
            <person name="Detter J.C."/>
            <person name="Han C."/>
            <person name="Tapia R."/>
            <person name="Schmutz J."/>
            <person name="Larimer F."/>
            <person name="Land M."/>
            <person name="Hauser L."/>
            <person name="Kyrpides N."/>
            <person name="Mikhailova N."/>
            <person name="Bryant D.A."/>
            <person name="Hanada S."/>
            <person name="Tsukatani Y."/>
            <person name="Richardson P."/>
        </authorList>
    </citation>
    <scope>NUCLEOTIDE SEQUENCE [LARGE SCALE GENOMIC DNA]</scope>
    <source>
        <strain evidence="2">DSM 13941 / HLO8</strain>
    </source>
</reference>
<protein>
    <recommendedName>
        <fullName evidence="3">Class I SAM-dependent methyltransferase</fullName>
    </recommendedName>
</protein>
<dbReference type="EMBL" id="CP000804">
    <property type="protein sequence ID" value="ABU56279.1"/>
    <property type="molecule type" value="Genomic_DNA"/>
</dbReference>
<accession>A7NFQ0</accession>
<dbReference type="Pfam" id="PF13578">
    <property type="entry name" value="Methyltransf_24"/>
    <property type="match status" value="1"/>
</dbReference>
<dbReference type="HOGENOM" id="CLU_058422_0_0_0"/>
<dbReference type="KEGG" id="rca:Rcas_0144"/>
<dbReference type="SUPFAM" id="SSF53335">
    <property type="entry name" value="S-adenosyl-L-methionine-dependent methyltransferases"/>
    <property type="match status" value="1"/>
</dbReference>
<evidence type="ECO:0000313" key="1">
    <source>
        <dbReference type="EMBL" id="ABU56279.1"/>
    </source>
</evidence>
<evidence type="ECO:0008006" key="3">
    <source>
        <dbReference type="Google" id="ProtNLM"/>
    </source>
</evidence>